<evidence type="ECO:0000256" key="2">
    <source>
        <dbReference type="SAM" id="Phobius"/>
    </source>
</evidence>
<dbReference type="Proteomes" id="UP001567538">
    <property type="component" value="Unassembled WGS sequence"/>
</dbReference>
<feature type="compositionally biased region" description="Polar residues" evidence="1">
    <location>
        <begin position="23"/>
        <end position="45"/>
    </location>
</feature>
<evidence type="ECO:0000313" key="3">
    <source>
        <dbReference type="EMBL" id="KAL1534482.1"/>
    </source>
</evidence>
<keyword evidence="4" id="KW-1185">Reference proteome</keyword>
<proteinExistence type="predicted"/>
<feature type="compositionally biased region" description="Low complexity" evidence="1">
    <location>
        <begin position="7"/>
        <end position="16"/>
    </location>
</feature>
<dbReference type="PANTHER" id="PTHR34775:SF4">
    <property type="entry name" value="TRANSMEMBRANE PROTEIN"/>
    <property type="match status" value="1"/>
</dbReference>
<dbReference type="AlphaFoldDB" id="A0ABD1FS49"/>
<organism evidence="3 4">
    <name type="scientific">Salvia divinorum</name>
    <name type="common">Maria pastora</name>
    <name type="synonym">Diviner's sage</name>
    <dbReference type="NCBI Taxonomy" id="28513"/>
    <lineage>
        <taxon>Eukaryota</taxon>
        <taxon>Viridiplantae</taxon>
        <taxon>Streptophyta</taxon>
        <taxon>Embryophyta</taxon>
        <taxon>Tracheophyta</taxon>
        <taxon>Spermatophyta</taxon>
        <taxon>Magnoliopsida</taxon>
        <taxon>eudicotyledons</taxon>
        <taxon>Gunneridae</taxon>
        <taxon>Pentapetalae</taxon>
        <taxon>asterids</taxon>
        <taxon>lamiids</taxon>
        <taxon>Lamiales</taxon>
        <taxon>Lamiaceae</taxon>
        <taxon>Nepetoideae</taxon>
        <taxon>Mentheae</taxon>
        <taxon>Salviinae</taxon>
        <taxon>Salvia</taxon>
        <taxon>Salvia subgen. Calosphace</taxon>
    </lineage>
</organism>
<evidence type="ECO:0000313" key="4">
    <source>
        <dbReference type="Proteomes" id="UP001567538"/>
    </source>
</evidence>
<feature type="compositionally biased region" description="Basic residues" evidence="1">
    <location>
        <begin position="747"/>
        <end position="756"/>
    </location>
</feature>
<evidence type="ECO:0008006" key="5">
    <source>
        <dbReference type="Google" id="ProtNLM"/>
    </source>
</evidence>
<dbReference type="PANTHER" id="PTHR34775">
    <property type="entry name" value="TRANSMEMBRANE PROTEIN"/>
    <property type="match status" value="1"/>
</dbReference>
<protein>
    <recommendedName>
        <fullName evidence="5">Transmembrane protein</fullName>
    </recommendedName>
</protein>
<gene>
    <name evidence="3" type="ORF">AAHA92_30657</name>
</gene>
<feature type="region of interest" description="Disordered" evidence="1">
    <location>
        <begin position="653"/>
        <end position="756"/>
    </location>
</feature>
<feature type="compositionally biased region" description="Basic and acidic residues" evidence="1">
    <location>
        <begin position="700"/>
        <end position="710"/>
    </location>
</feature>
<keyword evidence="2" id="KW-1133">Transmembrane helix</keyword>
<keyword evidence="2" id="KW-0472">Membrane</keyword>
<name>A0ABD1FS49_SALDI</name>
<dbReference type="EMBL" id="JBEAFC010000012">
    <property type="protein sequence ID" value="KAL1534482.1"/>
    <property type="molecule type" value="Genomic_DNA"/>
</dbReference>
<reference evidence="3 4" key="1">
    <citation type="submission" date="2024-06" db="EMBL/GenBank/DDBJ databases">
        <title>A chromosome level genome sequence of Diviner's sage (Salvia divinorum).</title>
        <authorList>
            <person name="Ford S.A."/>
            <person name="Ro D.-K."/>
            <person name="Ness R.W."/>
            <person name="Phillips M.A."/>
        </authorList>
    </citation>
    <scope>NUCLEOTIDE SEQUENCE [LARGE SCALE GENOMIC DNA]</scope>
    <source>
        <strain evidence="3">SAF-2024a</strain>
        <tissue evidence="3">Leaf</tissue>
    </source>
</reference>
<evidence type="ECO:0000256" key="1">
    <source>
        <dbReference type="SAM" id="MobiDB-lite"/>
    </source>
</evidence>
<feature type="transmembrane region" description="Helical" evidence="2">
    <location>
        <begin position="360"/>
        <end position="380"/>
    </location>
</feature>
<feature type="region of interest" description="Disordered" evidence="1">
    <location>
        <begin position="1"/>
        <end position="57"/>
    </location>
</feature>
<keyword evidence="2" id="KW-0812">Transmembrane</keyword>
<feature type="compositionally biased region" description="Low complexity" evidence="1">
    <location>
        <begin position="711"/>
        <end position="722"/>
    </location>
</feature>
<sequence>MAAHSNRSLSPLSSRPIHPNPRNPETNSTIRRSFTATNNKPSLLPNQRRLDPFTPANIPSDFGGRRCVGRDCEEKENDEKDCILKGSKLQSPVKGCKNFMSPTISAASKFTPSPRKKVLVDRNEPVRTSISFSDGKAMFFSDENMPVSENKKGSVVETHPVSKPCKKVTFSESLSDSQHSAESVITDSDGLGVESKVVQSPIGPLVADPCLPPYDPKTNYLSPRPQFIRYKPNPRIEMLLNKEKGMDSDEFEYSLMAEMMSEGFSDSDEASADMVIGLDEEIGAADHVSEPPSFALPVITAPIDEILEEEFVGSDGKKPIDHVYEPPSLPIPVSTVPVDKILEKELVGSDGKKPRRLARLMCFSMVLVLLVAAAVSVSVARVPSFDESLLFIKDLSISDLSSSSSYEQSRAAVASARLSLGHVAASSAALVFKLANELVEGEKQAPVQLMNLSDLQENAWKEAYFLKRVENVEEDEFEEELDSAMEDEAYDEEIDLEAEIDAFDWDDYIEKETDETTAETASDTVIQTEMDQSLNQETDVKTATEVAIETSPDSAHLESESSQNIQIQTGMDQSSADPQIQETEVEAAMEMEKSQVDMNVGVSDNAETESSVITLAITCLLAGVVGVAALVYNRVPGSSSNVAQVEPVVPVESKQLDDGVTKSSNTEAMEQEEEYHSESWQTEMSCSYHERSGGGGEVESSERRYSKRESLASSSGSPSYGSFTTYERIPIKANGYGEEEIMTPVRRSSRIRKKVT</sequence>
<comment type="caution">
    <text evidence="3">The sequence shown here is derived from an EMBL/GenBank/DDBJ whole genome shotgun (WGS) entry which is preliminary data.</text>
</comment>
<accession>A0ABD1FS49</accession>